<keyword evidence="4" id="KW-0132">Cell division</keyword>
<protein>
    <submittedName>
        <fullName evidence="8">DivIVA domain-containing protein</fullName>
    </submittedName>
</protein>
<evidence type="ECO:0000256" key="2">
    <source>
        <dbReference type="ARBA" id="ARBA00009008"/>
    </source>
</evidence>
<keyword evidence="5 7" id="KW-0175">Coiled coil</keyword>
<comment type="caution">
    <text evidence="8">The sequence shown here is derived from an EMBL/GenBank/DDBJ whole genome shotgun (WGS) entry which is preliminary data.</text>
</comment>
<dbReference type="Pfam" id="PF05103">
    <property type="entry name" value="DivIVA"/>
    <property type="match status" value="1"/>
</dbReference>
<dbReference type="InterPro" id="IPR019933">
    <property type="entry name" value="DivIVA_domain"/>
</dbReference>
<evidence type="ECO:0000256" key="1">
    <source>
        <dbReference type="ARBA" id="ARBA00004496"/>
    </source>
</evidence>
<evidence type="ECO:0000256" key="3">
    <source>
        <dbReference type="ARBA" id="ARBA00022490"/>
    </source>
</evidence>
<organism evidence="8">
    <name type="scientific">candidate division WOR-3 bacterium</name>
    <dbReference type="NCBI Taxonomy" id="2052148"/>
    <lineage>
        <taxon>Bacteria</taxon>
        <taxon>Bacteria division WOR-3</taxon>
    </lineage>
</organism>
<evidence type="ECO:0000256" key="6">
    <source>
        <dbReference type="ARBA" id="ARBA00023306"/>
    </source>
</evidence>
<evidence type="ECO:0000256" key="5">
    <source>
        <dbReference type="ARBA" id="ARBA00023054"/>
    </source>
</evidence>
<dbReference type="AlphaFoldDB" id="A0A7V3KMP2"/>
<comment type="subcellular location">
    <subcellularLocation>
        <location evidence="1">Cytoplasm</location>
    </subcellularLocation>
</comment>
<dbReference type="GO" id="GO:0005737">
    <property type="term" value="C:cytoplasm"/>
    <property type="evidence" value="ECO:0007669"/>
    <property type="project" value="UniProtKB-SubCell"/>
</dbReference>
<evidence type="ECO:0000256" key="7">
    <source>
        <dbReference type="SAM" id="Coils"/>
    </source>
</evidence>
<keyword evidence="3" id="KW-0963">Cytoplasm</keyword>
<name>A0A7V3KMP2_UNCW3</name>
<proteinExistence type="inferred from homology"/>
<gene>
    <name evidence="8" type="ORF">ENV38_01290</name>
</gene>
<dbReference type="EMBL" id="DTGD01000052">
    <property type="protein sequence ID" value="HGB35524.1"/>
    <property type="molecule type" value="Genomic_DNA"/>
</dbReference>
<reference evidence="8" key="1">
    <citation type="journal article" date="2020" name="mSystems">
        <title>Genome- and Community-Level Interaction Insights into Carbon Utilization and Element Cycling Functions of Hydrothermarchaeota in Hydrothermal Sediment.</title>
        <authorList>
            <person name="Zhou Z."/>
            <person name="Liu Y."/>
            <person name="Xu W."/>
            <person name="Pan J."/>
            <person name="Luo Z.H."/>
            <person name="Li M."/>
        </authorList>
    </citation>
    <scope>NUCLEOTIDE SEQUENCE [LARGE SCALE GENOMIC DNA]</scope>
    <source>
        <strain evidence="8">SpSt-754</strain>
    </source>
</reference>
<feature type="coiled-coil region" evidence="7">
    <location>
        <begin position="29"/>
        <end position="131"/>
    </location>
</feature>
<sequence length="153" mass="18378">MRLTPLEIRKATFKMKFRGFDPEEVLTYLEMISNEFEKLIQENERLKERVMVMEKKLSEYEELEESLKKALFLAQQSSEQVIENAQERAQNIIKEAQVKAEKMIAEIALKRSKLEDEVQKLEKRKYEILQKLRGELEYYLRLLSREVQDFEGK</sequence>
<dbReference type="InterPro" id="IPR007793">
    <property type="entry name" value="DivIVA_fam"/>
</dbReference>
<evidence type="ECO:0000256" key="4">
    <source>
        <dbReference type="ARBA" id="ARBA00022618"/>
    </source>
</evidence>
<dbReference type="Gene3D" id="6.10.250.660">
    <property type="match status" value="1"/>
</dbReference>
<dbReference type="PANTHER" id="PTHR35794:SF2">
    <property type="entry name" value="CELL DIVISION PROTEIN DIVIVA"/>
    <property type="match status" value="1"/>
</dbReference>
<accession>A0A7V3KMP2</accession>
<dbReference type="NCBIfam" id="TIGR03544">
    <property type="entry name" value="DivI1A_domain"/>
    <property type="match status" value="1"/>
</dbReference>
<comment type="similarity">
    <text evidence="2">Belongs to the DivIVA family.</text>
</comment>
<dbReference type="GO" id="GO:0051301">
    <property type="term" value="P:cell division"/>
    <property type="evidence" value="ECO:0007669"/>
    <property type="project" value="UniProtKB-KW"/>
</dbReference>
<keyword evidence="6" id="KW-0131">Cell cycle</keyword>
<dbReference type="PANTHER" id="PTHR35794">
    <property type="entry name" value="CELL DIVISION PROTEIN DIVIVA"/>
    <property type="match status" value="1"/>
</dbReference>
<evidence type="ECO:0000313" key="8">
    <source>
        <dbReference type="EMBL" id="HGB35524.1"/>
    </source>
</evidence>